<dbReference type="RefSeq" id="WP_095369490.1">
    <property type="nucleotide sequence ID" value="NZ_CANMJM010000002.1"/>
</dbReference>
<sequence length="93" mass="10683">MIVGLVSCECMIYDARSLKEKRSVLQRILTRLQQKFNISVAEVGFQDTWQHTQIAITAVASSKQAVEWELSNALKLIDSFPEIERTITDIEWL</sequence>
<organism evidence="1 2">
    <name type="scientific">Cytobacillus kochii</name>
    <dbReference type="NCBI Taxonomy" id="859143"/>
    <lineage>
        <taxon>Bacteria</taxon>
        <taxon>Bacillati</taxon>
        <taxon>Bacillota</taxon>
        <taxon>Bacilli</taxon>
        <taxon>Bacillales</taxon>
        <taxon>Bacillaceae</taxon>
        <taxon>Cytobacillus</taxon>
    </lineage>
</organism>
<accession>A0A248TCI1</accession>
<dbReference type="GeneID" id="97215859"/>
<dbReference type="EMBL" id="CP022983">
    <property type="protein sequence ID" value="ASV65915.1"/>
    <property type="molecule type" value="Genomic_DNA"/>
</dbReference>
<dbReference type="InterPro" id="IPR007546">
    <property type="entry name" value="DUF503"/>
</dbReference>
<keyword evidence="2" id="KW-1185">Reference proteome</keyword>
<dbReference type="InterPro" id="IPR036746">
    <property type="entry name" value="TT1725-like_sf"/>
</dbReference>
<protein>
    <recommendedName>
        <fullName evidence="3">DUF503 domain-containing protein</fullName>
    </recommendedName>
</protein>
<proteinExistence type="predicted"/>
<dbReference type="Gene3D" id="3.30.70.1120">
    <property type="entry name" value="TT1725-like"/>
    <property type="match status" value="1"/>
</dbReference>
<reference evidence="1 2" key="1">
    <citation type="submission" date="2017-08" db="EMBL/GenBank/DDBJ databases">
        <title>Complete Genome Sequence of Bacillus kochii Oregon-R-modENCODE STRAIN BDGP4, isolated from Drosophila melanogaster gut.</title>
        <authorList>
            <person name="Wan K.H."/>
            <person name="Yu C."/>
            <person name="Park S."/>
            <person name="Hammonds A.S."/>
            <person name="Booth B.W."/>
            <person name="Celniker S.E."/>
        </authorList>
    </citation>
    <scope>NUCLEOTIDE SEQUENCE [LARGE SCALE GENOMIC DNA]</scope>
    <source>
        <strain evidence="1 2">BDGP4</strain>
    </source>
</reference>
<dbReference type="AlphaFoldDB" id="A0A248TCI1"/>
<dbReference type="Pfam" id="PF04456">
    <property type="entry name" value="DUF503"/>
    <property type="match status" value="1"/>
</dbReference>
<dbReference type="KEGG" id="bko:CKF48_00395"/>
<dbReference type="SUPFAM" id="SSF103007">
    <property type="entry name" value="Hypothetical protein TT1725"/>
    <property type="match status" value="1"/>
</dbReference>
<evidence type="ECO:0000313" key="1">
    <source>
        <dbReference type="EMBL" id="ASV65915.1"/>
    </source>
</evidence>
<evidence type="ECO:0000313" key="2">
    <source>
        <dbReference type="Proteomes" id="UP000215137"/>
    </source>
</evidence>
<dbReference type="PANTHER" id="PTHR36441:SF1">
    <property type="entry name" value="DUF503 DOMAIN-CONTAINING PROTEIN"/>
    <property type="match status" value="1"/>
</dbReference>
<name>A0A248TCI1_9BACI</name>
<evidence type="ECO:0008006" key="3">
    <source>
        <dbReference type="Google" id="ProtNLM"/>
    </source>
</evidence>
<dbReference type="OrthoDB" id="9809023at2"/>
<dbReference type="Proteomes" id="UP000215137">
    <property type="component" value="Chromosome"/>
</dbReference>
<gene>
    <name evidence="1" type="ORF">CKF48_00395</name>
</gene>
<dbReference type="PANTHER" id="PTHR36441">
    <property type="entry name" value="HYPOTHETICAL CYTOSOLIC PROTEIN"/>
    <property type="match status" value="1"/>
</dbReference>